<dbReference type="PANTHER" id="PTHR33420:SF27">
    <property type="entry name" value="PROTEIN FIMG"/>
    <property type="match status" value="1"/>
</dbReference>
<dbReference type="InterPro" id="IPR008966">
    <property type="entry name" value="Adhesion_dom_sf"/>
</dbReference>
<sequence length="173" mass="18120">MKFISVTAGVMTALLFSSAAIADDPVTMNISGKVTASPCTVDGDSINKTIDLGNGQPIQTSTLYEAGSATPWITFHINLKDCPAGTTKATITFAGTPDEDNPDDMYKNSGTATNVAVQLQGTGGDKFGNGKSWTGVVDKDTYTYNLKTRAFTQNGQVSPGTINAVVTASFTYQ</sequence>
<evidence type="ECO:0000313" key="4">
    <source>
        <dbReference type="Proteomes" id="UP000000260"/>
    </source>
</evidence>
<organism evidence="3 4">
    <name type="scientific">Cronobacter sakazakii (strain ATCC BAA-894)</name>
    <name type="common">Enterobacter sakazakii</name>
    <dbReference type="NCBI Taxonomy" id="290339"/>
    <lineage>
        <taxon>Bacteria</taxon>
        <taxon>Pseudomonadati</taxon>
        <taxon>Pseudomonadota</taxon>
        <taxon>Gammaproteobacteria</taxon>
        <taxon>Enterobacterales</taxon>
        <taxon>Enterobacteriaceae</taxon>
        <taxon>Cronobacter</taxon>
    </lineage>
</organism>
<dbReference type="KEGG" id="esa:ESA_01971"/>
<proteinExistence type="predicted"/>
<dbReference type="GO" id="GO:0043709">
    <property type="term" value="P:cell adhesion involved in single-species biofilm formation"/>
    <property type="evidence" value="ECO:0007669"/>
    <property type="project" value="TreeGrafter"/>
</dbReference>
<protein>
    <recommendedName>
        <fullName evidence="2">Fimbrial-type adhesion domain-containing protein</fullName>
    </recommendedName>
</protein>
<dbReference type="RefSeq" id="WP_012124892.1">
    <property type="nucleotide sequence ID" value="NC_009778.1"/>
</dbReference>
<name>A7MMM9_CROS8</name>
<dbReference type="GO" id="GO:0009289">
    <property type="term" value="C:pilus"/>
    <property type="evidence" value="ECO:0007669"/>
    <property type="project" value="InterPro"/>
</dbReference>
<dbReference type="Gene3D" id="2.60.40.1090">
    <property type="entry name" value="Fimbrial-type adhesion domain"/>
    <property type="match status" value="1"/>
</dbReference>
<evidence type="ECO:0000259" key="2">
    <source>
        <dbReference type="Pfam" id="PF00419"/>
    </source>
</evidence>
<reference evidence="3 4" key="1">
    <citation type="journal article" date="2010" name="PLoS ONE">
        <title>Genome sequence of Cronobacter sakazakii BAA-894 and comparative genomic hybridization analysis with other Cronobacter species.</title>
        <authorList>
            <person name="Kucerova E."/>
            <person name="Clifton S.W."/>
            <person name="Xia X.Q."/>
            <person name="Long F."/>
            <person name="Porwollik S."/>
            <person name="Fulton L."/>
            <person name="Fronick C."/>
            <person name="Minx P."/>
            <person name="Kyung K."/>
            <person name="Warren W."/>
            <person name="Fulton R."/>
            <person name="Feng D."/>
            <person name="Wollam A."/>
            <person name="Shah N."/>
            <person name="Bhonagiri V."/>
            <person name="Nash W.E."/>
            <person name="Hallsworth-Pepin K."/>
            <person name="Wilson R.K."/>
            <person name="McClelland M."/>
            <person name="Forsythe S.J."/>
        </authorList>
    </citation>
    <scope>NUCLEOTIDE SEQUENCE [LARGE SCALE GENOMIC DNA]</scope>
    <source>
        <strain evidence="3 4">ATCC BAA-894</strain>
    </source>
</reference>
<dbReference type="PANTHER" id="PTHR33420">
    <property type="entry name" value="FIMBRIAL SUBUNIT ELFA-RELATED"/>
    <property type="match status" value="1"/>
</dbReference>
<dbReference type="InterPro" id="IPR000259">
    <property type="entry name" value="Adhesion_dom_fimbrial"/>
</dbReference>
<dbReference type="SUPFAM" id="SSF49401">
    <property type="entry name" value="Bacterial adhesins"/>
    <property type="match status" value="1"/>
</dbReference>
<dbReference type="InterPro" id="IPR036937">
    <property type="entry name" value="Adhesion_dom_fimbrial_sf"/>
</dbReference>
<feature type="signal peptide" evidence="1">
    <location>
        <begin position="1"/>
        <end position="22"/>
    </location>
</feature>
<gene>
    <name evidence="3" type="ordered locus">ESA_01971</name>
</gene>
<dbReference type="HOGENOM" id="CLU_088965_6_3_6"/>
<feature type="domain" description="Fimbrial-type adhesion" evidence="2">
    <location>
        <begin position="29"/>
        <end position="173"/>
    </location>
</feature>
<evidence type="ECO:0000313" key="3">
    <source>
        <dbReference type="EMBL" id="ABU77224.1"/>
    </source>
</evidence>
<dbReference type="InterPro" id="IPR050263">
    <property type="entry name" value="Bact_Fimbrial_Adh_Pro"/>
</dbReference>
<dbReference type="AlphaFoldDB" id="A7MMM9"/>
<evidence type="ECO:0000256" key="1">
    <source>
        <dbReference type="SAM" id="SignalP"/>
    </source>
</evidence>
<dbReference type="EMBL" id="CP000783">
    <property type="protein sequence ID" value="ABU77224.1"/>
    <property type="molecule type" value="Genomic_DNA"/>
</dbReference>
<keyword evidence="1" id="KW-0732">Signal</keyword>
<dbReference type="Proteomes" id="UP000000260">
    <property type="component" value="Chromosome"/>
</dbReference>
<keyword evidence="4" id="KW-1185">Reference proteome</keyword>
<feature type="chain" id="PRO_5002713325" description="Fimbrial-type adhesion domain-containing protein" evidence="1">
    <location>
        <begin position="23"/>
        <end position="173"/>
    </location>
</feature>
<accession>A7MMM9</accession>
<dbReference type="Pfam" id="PF00419">
    <property type="entry name" value="Fimbrial"/>
    <property type="match status" value="1"/>
</dbReference>